<dbReference type="AlphaFoldDB" id="A0A4Y8MX10"/>
<feature type="domain" description="PRISE-like Rossmann-fold" evidence="1">
    <location>
        <begin position="60"/>
        <end position="351"/>
    </location>
</feature>
<reference evidence="2 3" key="1">
    <citation type="submission" date="2019-03" db="EMBL/GenBank/DDBJ databases">
        <title>Complete Genome Sequence of Paraburkholderia dipogonis ICMP 19430T, a Nitrogen-fixing Symbiont of the South African Invasive Legume Dipogon lignosus in New Zealand.</title>
        <authorList>
            <person name="De Meyer S.E."/>
        </authorList>
    </citation>
    <scope>NUCLEOTIDE SEQUENCE [LARGE SCALE GENOMIC DNA]</scope>
    <source>
        <strain evidence="2 3">ICMP 19430</strain>
    </source>
</reference>
<proteinExistence type="predicted"/>
<protein>
    <submittedName>
        <fullName evidence="2">SDR family oxidoreductase</fullName>
    </submittedName>
</protein>
<dbReference type="Proteomes" id="UP000297385">
    <property type="component" value="Unassembled WGS sequence"/>
</dbReference>
<evidence type="ECO:0000259" key="1">
    <source>
        <dbReference type="Pfam" id="PF22917"/>
    </source>
</evidence>
<dbReference type="SUPFAM" id="SSF51735">
    <property type="entry name" value="NAD(P)-binding Rossmann-fold domains"/>
    <property type="match status" value="1"/>
</dbReference>
<dbReference type="CDD" id="cd08948">
    <property type="entry name" value="5beta-POR_like_SDR_a"/>
    <property type="match status" value="1"/>
</dbReference>
<dbReference type="PANTHER" id="PTHR32487:SF0">
    <property type="entry name" value="3-OXO-DELTA(4,5)-STEROID 5-BETA-REDUCTASE"/>
    <property type="match status" value="1"/>
</dbReference>
<sequence length="360" mass="39989">MSQMKTVVVAGAVGIIGRAVISHFDQVPNAKVIAVSRRKPDYPTKAEHIPVDLLDAESCRALLANRNDITHIVHAAYQEKQTQAEQVGPNLAMLENLVRAVADASPRLRHVTLMQGTKAYGPHLGAFSTPAKESDSRHMPPNFYYNQEDFLRAASKEASWTWTALRPAGVIGMAVGNPMNLLMVISVYAVISKALGLPLVFPGTWESYQSLFQVTDARLLARATEWAGEEPACAGQTYNITNGDFFRWSRVWPVIAKFFQMEVGAPLAISLNEMMADKGDLWSKLVDRFDLLPTAFENLARWGYGDFVFKAPYDNLSTTIKARKAGFQDCIDTDEMFIEFFTMLQNARVIPKDLSKLGPV</sequence>
<dbReference type="InterPro" id="IPR036291">
    <property type="entry name" value="NAD(P)-bd_dom_sf"/>
</dbReference>
<evidence type="ECO:0000313" key="2">
    <source>
        <dbReference type="EMBL" id="TFE41949.1"/>
    </source>
</evidence>
<gene>
    <name evidence="2" type="ORF">E2553_35585</name>
</gene>
<accession>A0A4Y8MX10</accession>
<dbReference type="PANTHER" id="PTHR32487">
    <property type="entry name" value="3-OXO-DELTA(4,5)-STEROID 5-BETA-REDUCTASE"/>
    <property type="match status" value="1"/>
</dbReference>
<dbReference type="EMBL" id="SNVI01000002">
    <property type="protein sequence ID" value="TFE41949.1"/>
    <property type="molecule type" value="Genomic_DNA"/>
</dbReference>
<evidence type="ECO:0000313" key="3">
    <source>
        <dbReference type="Proteomes" id="UP000297385"/>
    </source>
</evidence>
<comment type="caution">
    <text evidence="2">The sequence shown here is derived from an EMBL/GenBank/DDBJ whole genome shotgun (WGS) entry which is preliminary data.</text>
</comment>
<organism evidence="2 3">
    <name type="scientific">Paraburkholderia dipogonis</name>
    <dbReference type="NCBI Taxonomy" id="1211383"/>
    <lineage>
        <taxon>Bacteria</taxon>
        <taxon>Pseudomonadati</taxon>
        <taxon>Pseudomonadota</taxon>
        <taxon>Betaproteobacteria</taxon>
        <taxon>Burkholderiales</taxon>
        <taxon>Burkholderiaceae</taxon>
        <taxon>Paraburkholderia</taxon>
    </lineage>
</organism>
<dbReference type="Pfam" id="PF22917">
    <property type="entry name" value="PRISE"/>
    <property type="match status" value="1"/>
</dbReference>
<dbReference type="InterPro" id="IPR055222">
    <property type="entry name" value="PRISE-like_Rossmann-fold"/>
</dbReference>
<name>A0A4Y8MX10_9BURK</name>
<dbReference type="Gene3D" id="3.40.50.720">
    <property type="entry name" value="NAD(P)-binding Rossmann-like Domain"/>
    <property type="match status" value="1"/>
</dbReference>